<proteinExistence type="predicted"/>
<sequence>MGSISVAGLDPFSAAKKAVSIIGFGYDVNNDIRFSGCRPGPSGSRLIELDPNPSRDLVLPDAVVVPNVPNSIKCYRGERLRFSSDMLSFDQMSEQFNQELSLSGKIPSGLFNNMFAMTDRWQKDSYNTKSLAFDGWFIALYNVELDRTNITLCEAVKKEVPSSWNPLALAEFIEKYGTHIVVGAKIGGKDVVHLKQSEKSDLQPAEVQRLLKKLAEERFSEESSECSKVNSGEITGKLKGDYVKAFGMPRAFTAAVGPQKRRHSKNDDLLSISVRRGGIDVGQSFNQWLSTISQSPDIISMSFVPIISLLRSVPGHGFLRHAVNLYLAYKPPIEELHEFLQFQLRREWAKVHGGLGFGPRQRRIMSPSLQFTFMGKKLYVNTEKVDTGYRPVTGIRLFLEGRKSNYLAVHLQHLSNLPSIFHISDNDGYEPVDEPIHRAYFEPVKWKMFSHVCTAPVELHTDDDPRIVTKAWFEVKLVGMKKVLLLKLGFSKVSSARIRTSEWDEPSTLSRKSGFFSALISTRLSKELHPPQKPTSKKDINSAAYNGDSFDSSDLPVPTKTPKMLSFVDTTELIRGPGDTPGHWVVTGAKLCVDSGRISIGVKAFVNIPSDERFKLDGKSKQCIFLGYGNKEFGYRL</sequence>
<dbReference type="EMBL" id="CM039439">
    <property type="protein sequence ID" value="KAI4296787.1"/>
    <property type="molecule type" value="Genomic_DNA"/>
</dbReference>
<dbReference type="Proteomes" id="UP000828941">
    <property type="component" value="Chromosome 14"/>
</dbReference>
<evidence type="ECO:0000313" key="1">
    <source>
        <dbReference type="EMBL" id="KAI4296787.1"/>
    </source>
</evidence>
<evidence type="ECO:0000313" key="2">
    <source>
        <dbReference type="Proteomes" id="UP000828941"/>
    </source>
</evidence>
<keyword evidence="2" id="KW-1185">Reference proteome</keyword>
<accession>A0ACB9KIP6</accession>
<organism evidence="1 2">
    <name type="scientific">Bauhinia variegata</name>
    <name type="common">Purple orchid tree</name>
    <name type="synonym">Phanera variegata</name>
    <dbReference type="NCBI Taxonomy" id="167791"/>
    <lineage>
        <taxon>Eukaryota</taxon>
        <taxon>Viridiplantae</taxon>
        <taxon>Streptophyta</taxon>
        <taxon>Embryophyta</taxon>
        <taxon>Tracheophyta</taxon>
        <taxon>Spermatophyta</taxon>
        <taxon>Magnoliopsida</taxon>
        <taxon>eudicotyledons</taxon>
        <taxon>Gunneridae</taxon>
        <taxon>Pentapetalae</taxon>
        <taxon>rosids</taxon>
        <taxon>fabids</taxon>
        <taxon>Fabales</taxon>
        <taxon>Fabaceae</taxon>
        <taxon>Cercidoideae</taxon>
        <taxon>Cercideae</taxon>
        <taxon>Bauhiniinae</taxon>
        <taxon>Bauhinia</taxon>
    </lineage>
</organism>
<gene>
    <name evidence="1" type="ORF">L6164_036712</name>
</gene>
<comment type="caution">
    <text evidence="1">The sequence shown here is derived from an EMBL/GenBank/DDBJ whole genome shotgun (WGS) entry which is preliminary data.</text>
</comment>
<protein>
    <submittedName>
        <fullName evidence="1">Uncharacterized protein</fullName>
    </submittedName>
</protein>
<reference evidence="1 2" key="1">
    <citation type="journal article" date="2022" name="DNA Res.">
        <title>Chromosomal-level genome assembly of the orchid tree Bauhinia variegata (Leguminosae; Cercidoideae) supports the allotetraploid origin hypothesis of Bauhinia.</title>
        <authorList>
            <person name="Zhong Y."/>
            <person name="Chen Y."/>
            <person name="Zheng D."/>
            <person name="Pang J."/>
            <person name="Liu Y."/>
            <person name="Luo S."/>
            <person name="Meng S."/>
            <person name="Qian L."/>
            <person name="Wei D."/>
            <person name="Dai S."/>
            <person name="Zhou R."/>
        </authorList>
    </citation>
    <scope>NUCLEOTIDE SEQUENCE [LARGE SCALE GENOMIC DNA]</scope>
    <source>
        <strain evidence="1">BV-YZ2020</strain>
    </source>
</reference>
<name>A0ACB9KIP6_BAUVA</name>